<dbReference type="InterPro" id="IPR014729">
    <property type="entry name" value="Rossmann-like_a/b/a_fold"/>
</dbReference>
<dbReference type="PANTHER" id="PTHR38657">
    <property type="entry name" value="SLR1343 PROTEIN"/>
    <property type="match status" value="1"/>
</dbReference>
<dbReference type="Proteomes" id="UP000682416">
    <property type="component" value="Chromosome"/>
</dbReference>
<evidence type="ECO:0000256" key="1">
    <source>
        <dbReference type="SAM" id="MobiDB-lite"/>
    </source>
</evidence>
<dbReference type="PANTHER" id="PTHR38657:SF1">
    <property type="entry name" value="SLR1343 PROTEIN"/>
    <property type="match status" value="1"/>
</dbReference>
<dbReference type="KEGG" id="nec:KGD82_17095"/>
<dbReference type="InterPro" id="IPR007357">
    <property type="entry name" value="PhrB-like"/>
</dbReference>
<dbReference type="AlphaFoldDB" id="A0A975QJM0"/>
<protein>
    <submittedName>
        <fullName evidence="2">Cryptochrome/photolyase family protein</fullName>
    </submittedName>
</protein>
<dbReference type="Pfam" id="PF04244">
    <property type="entry name" value="DPRP"/>
    <property type="match status" value="1"/>
</dbReference>
<feature type="region of interest" description="Disordered" evidence="1">
    <location>
        <begin position="165"/>
        <end position="185"/>
    </location>
</feature>
<organism evidence="2 3">
    <name type="scientific">Nocardiopsis eucommiae</name>
    <dbReference type="NCBI Taxonomy" id="2831970"/>
    <lineage>
        <taxon>Bacteria</taxon>
        <taxon>Bacillati</taxon>
        <taxon>Actinomycetota</taxon>
        <taxon>Actinomycetes</taxon>
        <taxon>Streptosporangiales</taxon>
        <taxon>Nocardiopsidaceae</taxon>
        <taxon>Nocardiopsis</taxon>
    </lineage>
</organism>
<evidence type="ECO:0000313" key="3">
    <source>
        <dbReference type="Proteomes" id="UP000682416"/>
    </source>
</evidence>
<evidence type="ECO:0000313" key="2">
    <source>
        <dbReference type="EMBL" id="QVJ00457.1"/>
    </source>
</evidence>
<gene>
    <name evidence="2" type="ORF">KGD82_17095</name>
</gene>
<keyword evidence="3" id="KW-1185">Reference proteome</keyword>
<name>A0A975QJM0_9ACTN</name>
<sequence>MTQDKPLWLFGDQLGGHFHGTRRNRGRPILLIESERALRHRPYHRQKLHLVLAAMRRLAEDLGERVTYVRAATYGEGLRRFGRVVDVHEPGSHAAWALVERLRDEGLVDEVLPTPGFALGKAGFAEWAQGRSGFRMEDFYRDQRRRFGVLLEPDGGPVGGGWNFDKHNREGPPGASTLGVPAPYRPRENAVDRGCGGTWTRGAGRPGAGWWAGTAPVCSR</sequence>
<dbReference type="InterPro" id="IPR052551">
    <property type="entry name" value="UV-DNA_repair_photolyase"/>
</dbReference>
<proteinExistence type="predicted"/>
<dbReference type="EMBL" id="CP074402">
    <property type="protein sequence ID" value="QVJ00457.1"/>
    <property type="molecule type" value="Genomic_DNA"/>
</dbReference>
<accession>A0A975QJM0</accession>
<dbReference type="Gene3D" id="3.40.50.620">
    <property type="entry name" value="HUPs"/>
    <property type="match status" value="1"/>
</dbReference>
<reference evidence="2" key="1">
    <citation type="submission" date="2021-05" db="EMBL/GenBank/DDBJ databases">
        <authorList>
            <person name="Kaiqin L."/>
            <person name="Jian G."/>
        </authorList>
    </citation>
    <scope>NUCLEOTIDE SEQUENCE</scope>
    <source>
        <strain evidence="2">HDS5</strain>
    </source>
</reference>